<accession>A0A2K3MRS4</accession>
<organism evidence="1 3">
    <name type="scientific">Trifolium pratense</name>
    <name type="common">Red clover</name>
    <dbReference type="NCBI Taxonomy" id="57577"/>
    <lineage>
        <taxon>Eukaryota</taxon>
        <taxon>Viridiplantae</taxon>
        <taxon>Streptophyta</taxon>
        <taxon>Embryophyta</taxon>
        <taxon>Tracheophyta</taxon>
        <taxon>Spermatophyta</taxon>
        <taxon>Magnoliopsida</taxon>
        <taxon>eudicotyledons</taxon>
        <taxon>Gunneridae</taxon>
        <taxon>Pentapetalae</taxon>
        <taxon>rosids</taxon>
        <taxon>fabids</taxon>
        <taxon>Fabales</taxon>
        <taxon>Fabaceae</taxon>
        <taxon>Papilionoideae</taxon>
        <taxon>50 kb inversion clade</taxon>
        <taxon>NPAAA clade</taxon>
        <taxon>Hologalegina</taxon>
        <taxon>IRL clade</taxon>
        <taxon>Trifolieae</taxon>
        <taxon>Trifolium</taxon>
    </lineage>
</organism>
<evidence type="ECO:0000313" key="1">
    <source>
        <dbReference type="EMBL" id="PNX93467.1"/>
    </source>
</evidence>
<evidence type="ECO:0000313" key="2">
    <source>
        <dbReference type="EMBL" id="PNY17062.1"/>
    </source>
</evidence>
<reference evidence="1 3" key="2">
    <citation type="journal article" date="2017" name="Front. Plant Sci.">
        <title>Gene Classification and Mining of Molecular Markers Useful in Red Clover (Trifolium pratense) Breeding.</title>
        <authorList>
            <person name="Istvanek J."/>
            <person name="Dluhosova J."/>
            <person name="Dluhos P."/>
            <person name="Patkova L."/>
            <person name="Nedelnik J."/>
            <person name="Repkova J."/>
        </authorList>
    </citation>
    <scope>NUCLEOTIDE SEQUENCE [LARGE SCALE GENOMIC DNA]</scope>
    <source>
        <strain evidence="3">cv. Tatra</strain>
        <tissue evidence="1">Young leaves</tissue>
    </source>
</reference>
<dbReference type="Proteomes" id="UP000236291">
    <property type="component" value="Unassembled WGS sequence"/>
</dbReference>
<dbReference type="EMBL" id="ASHM01009046">
    <property type="protein sequence ID" value="PNY17062.1"/>
    <property type="molecule type" value="Genomic_DNA"/>
</dbReference>
<sequence>MAILVLAPSIMNSPGSPATVLLRSKIALIIYQYCWQLAPGFFQDLFYRNLEAILLRLPMTSMERAAKRTLIF</sequence>
<dbReference type="EMBL" id="ASHM01011536">
    <property type="protein sequence ID" value="PNX93467.1"/>
    <property type="molecule type" value="Genomic_DNA"/>
</dbReference>
<protein>
    <submittedName>
        <fullName evidence="1">Uncharacterized protein</fullName>
    </submittedName>
</protein>
<dbReference type="AlphaFoldDB" id="A0A2K3MRS4"/>
<proteinExistence type="predicted"/>
<name>A0A2K3MRS4_TRIPR</name>
<comment type="caution">
    <text evidence="1">The sequence shown here is derived from an EMBL/GenBank/DDBJ whole genome shotgun (WGS) entry which is preliminary data.</text>
</comment>
<reference evidence="1 3" key="1">
    <citation type="journal article" date="2014" name="Am. J. Bot.">
        <title>Genome assembly and annotation for red clover (Trifolium pratense; Fabaceae).</title>
        <authorList>
            <person name="Istvanek J."/>
            <person name="Jaros M."/>
            <person name="Krenek A."/>
            <person name="Repkova J."/>
        </authorList>
    </citation>
    <scope>NUCLEOTIDE SEQUENCE [LARGE SCALE GENOMIC DNA]</scope>
    <source>
        <strain evidence="3">cv. Tatra</strain>
        <tissue evidence="1">Young leaves</tissue>
    </source>
</reference>
<gene>
    <name evidence="2" type="ORF">L195_g013797</name>
    <name evidence="1" type="ORF">L195_g016621</name>
</gene>
<evidence type="ECO:0000313" key="3">
    <source>
        <dbReference type="Proteomes" id="UP000236291"/>
    </source>
</evidence>